<dbReference type="EMBL" id="CM045765">
    <property type="protein sequence ID" value="KAI8000415.1"/>
    <property type="molecule type" value="Genomic_DNA"/>
</dbReference>
<name>A0ACC0GH94_9ERIC</name>
<organism evidence="1 2">
    <name type="scientific">Camellia lanceoleosa</name>
    <dbReference type="NCBI Taxonomy" id="1840588"/>
    <lineage>
        <taxon>Eukaryota</taxon>
        <taxon>Viridiplantae</taxon>
        <taxon>Streptophyta</taxon>
        <taxon>Embryophyta</taxon>
        <taxon>Tracheophyta</taxon>
        <taxon>Spermatophyta</taxon>
        <taxon>Magnoliopsida</taxon>
        <taxon>eudicotyledons</taxon>
        <taxon>Gunneridae</taxon>
        <taxon>Pentapetalae</taxon>
        <taxon>asterids</taxon>
        <taxon>Ericales</taxon>
        <taxon>Theaceae</taxon>
        <taxon>Camellia</taxon>
    </lineage>
</organism>
<proteinExistence type="predicted"/>
<reference evidence="1 2" key="1">
    <citation type="journal article" date="2022" name="Plant J.">
        <title>Chromosome-level genome of Camellia lanceoleosa provides a valuable resource for understanding genome evolution and self-incompatibility.</title>
        <authorList>
            <person name="Gong W."/>
            <person name="Xiao S."/>
            <person name="Wang L."/>
            <person name="Liao Z."/>
            <person name="Chang Y."/>
            <person name="Mo W."/>
            <person name="Hu G."/>
            <person name="Li W."/>
            <person name="Zhao G."/>
            <person name="Zhu H."/>
            <person name="Hu X."/>
            <person name="Ji K."/>
            <person name="Xiang X."/>
            <person name="Song Q."/>
            <person name="Yuan D."/>
            <person name="Jin S."/>
            <person name="Zhang L."/>
        </authorList>
    </citation>
    <scope>NUCLEOTIDE SEQUENCE [LARGE SCALE GENOMIC DNA]</scope>
    <source>
        <strain evidence="1">SQ_2022a</strain>
    </source>
</reference>
<gene>
    <name evidence="1" type="ORF">LOK49_LG09G02482</name>
</gene>
<dbReference type="Proteomes" id="UP001060215">
    <property type="component" value="Chromosome 8"/>
</dbReference>
<comment type="caution">
    <text evidence="1">The sequence shown here is derived from an EMBL/GenBank/DDBJ whole genome shotgun (WGS) entry which is preliminary data.</text>
</comment>
<keyword evidence="2" id="KW-1185">Reference proteome</keyword>
<evidence type="ECO:0000313" key="2">
    <source>
        <dbReference type="Proteomes" id="UP001060215"/>
    </source>
</evidence>
<evidence type="ECO:0000313" key="1">
    <source>
        <dbReference type="EMBL" id="KAI8000415.1"/>
    </source>
</evidence>
<sequence>MIGGHKKSVRQPVTWQRRVPPSTDGEYLHLCLAGSGGPRRVFYAVCSISNKYFWSVEEPELYLNILEENKIPNCLGMGSGYFGSQIIFIGGQEAQQIERDNDSAAFALPPYSLYKYSSDVTVGLDTATSGSSQQSEVPSMRSGKASPLVLTVGDRLYVLAGTPVYIVPDPAFEKYDGSSWSRLPSPPFLDPNCNYFDDPCYCGYAVIDNWIHVSTSSSSFSFNTKDPEAGWTTCTLFGGDAPGEGKGKGKGKGIRGGVPFKFNGGAVLFDDIMICIDLFQGVVVAHKLVEKRKVDINHTQRLEKLEIPTDAISACLADLGQGLFGLVSSCFDHDQNSESRISVMLFVVSKENENLTCEVSREFYLPSIEQSSDNIIWSATNCFLLNNSTDKDTELISPEEGEANKKKVLYGLGGDLEKAPEKRGNRYVQKMGYLLVRSIIGIVSQNVAGIVSQNLAGKRRE</sequence>
<accession>A0ACC0GH94</accession>
<protein>
    <submittedName>
        <fullName evidence="1">Uncharacterized protein</fullName>
    </submittedName>
</protein>